<dbReference type="EMBL" id="LWAJ01000044">
    <property type="protein sequence ID" value="KZL51121.1"/>
    <property type="molecule type" value="Genomic_DNA"/>
</dbReference>
<reference evidence="2 3" key="1">
    <citation type="submission" date="2016-04" db="EMBL/GenBank/DDBJ databases">
        <title>Draft Genome Assembly of the Bloom-forming Cyanobacterium Nodularia spumigena Strain CENA596 in Shrimp Production Ponds.</title>
        <authorList>
            <person name="Popin R.V."/>
            <person name="Rigonato J."/>
            <person name="Abreu V.A."/>
            <person name="Andreote A.P."/>
            <person name="Silveira S.B."/>
            <person name="Odebrecht C."/>
            <person name="Fiore M.F."/>
        </authorList>
    </citation>
    <scope>NUCLEOTIDE SEQUENCE [LARGE SCALE GENOMIC DNA]</scope>
    <source>
        <strain evidence="2 3">CENA596</strain>
    </source>
</reference>
<comment type="caution">
    <text evidence="2">The sequence shown here is derived from an EMBL/GenBank/DDBJ whole genome shotgun (WGS) entry which is preliminary data.</text>
</comment>
<accession>A0A161XMM7</accession>
<proteinExistence type="predicted"/>
<dbReference type="AlphaFoldDB" id="A0A161XMM7"/>
<dbReference type="SUPFAM" id="SSF51905">
    <property type="entry name" value="FAD/NAD(P)-binding domain"/>
    <property type="match status" value="1"/>
</dbReference>
<dbReference type="Proteomes" id="UP000076555">
    <property type="component" value="Unassembled WGS sequence"/>
</dbReference>
<evidence type="ECO:0000259" key="1">
    <source>
        <dbReference type="Pfam" id="PF07992"/>
    </source>
</evidence>
<dbReference type="InterPro" id="IPR036188">
    <property type="entry name" value="FAD/NAD-bd_sf"/>
</dbReference>
<sequence length="73" mass="7971">MLAKAGVELIPHRATLLDPHTVEVDGGKITADKILIAVGGRPVKPDLQFGLAEKVIFPDRGHRDTGTGWYRRV</sequence>
<dbReference type="GO" id="GO:0016491">
    <property type="term" value="F:oxidoreductase activity"/>
    <property type="evidence" value="ECO:0007669"/>
    <property type="project" value="InterPro"/>
</dbReference>
<dbReference type="Gene3D" id="3.50.50.60">
    <property type="entry name" value="FAD/NAD(P)-binding domain"/>
    <property type="match status" value="1"/>
</dbReference>
<feature type="domain" description="FAD/NAD(P)-binding" evidence="1">
    <location>
        <begin position="2"/>
        <end position="64"/>
    </location>
</feature>
<gene>
    <name evidence="2" type="ORF">A2T98_03990</name>
</gene>
<evidence type="ECO:0000313" key="3">
    <source>
        <dbReference type="Proteomes" id="UP000076555"/>
    </source>
</evidence>
<dbReference type="InterPro" id="IPR023753">
    <property type="entry name" value="FAD/NAD-binding_dom"/>
</dbReference>
<organism evidence="2 3">
    <name type="scientific">Nodularia spumigena CENA596</name>
    <dbReference type="NCBI Taxonomy" id="1819295"/>
    <lineage>
        <taxon>Bacteria</taxon>
        <taxon>Bacillati</taxon>
        <taxon>Cyanobacteriota</taxon>
        <taxon>Cyanophyceae</taxon>
        <taxon>Nostocales</taxon>
        <taxon>Nodulariaceae</taxon>
        <taxon>Nodularia</taxon>
    </lineage>
</organism>
<name>A0A161XMM7_NODSP</name>
<protein>
    <recommendedName>
        <fullName evidence="1">FAD/NAD(P)-binding domain-containing protein</fullName>
    </recommendedName>
</protein>
<dbReference type="Pfam" id="PF07992">
    <property type="entry name" value="Pyr_redox_2"/>
    <property type="match status" value="1"/>
</dbReference>
<evidence type="ECO:0000313" key="2">
    <source>
        <dbReference type="EMBL" id="KZL51121.1"/>
    </source>
</evidence>